<dbReference type="Pfam" id="PF00990">
    <property type="entry name" value="GGDEF"/>
    <property type="match status" value="1"/>
</dbReference>
<dbReference type="SMART" id="SM00267">
    <property type="entry name" value="GGDEF"/>
    <property type="match status" value="1"/>
</dbReference>
<dbReference type="InterPro" id="IPR029787">
    <property type="entry name" value="Nucleotide_cyclase"/>
</dbReference>
<proteinExistence type="predicted"/>
<evidence type="ECO:0000313" key="3">
    <source>
        <dbReference type="EMBL" id="RCJ29048.1"/>
    </source>
</evidence>
<accession>A0A367QXW5</accession>
<keyword evidence="4" id="KW-1185">Reference proteome</keyword>
<comment type="caution">
    <text evidence="3">The sequence shown here is derived from an EMBL/GenBank/DDBJ whole genome shotgun (WGS) entry which is preliminary data.</text>
</comment>
<dbReference type="InterPro" id="IPR003018">
    <property type="entry name" value="GAF"/>
</dbReference>
<dbReference type="Gene3D" id="3.30.70.270">
    <property type="match status" value="1"/>
</dbReference>
<organism evidence="3 4">
    <name type="scientific">Nostoc minutum NIES-26</name>
    <dbReference type="NCBI Taxonomy" id="1844469"/>
    <lineage>
        <taxon>Bacteria</taxon>
        <taxon>Bacillati</taxon>
        <taxon>Cyanobacteriota</taxon>
        <taxon>Cyanophyceae</taxon>
        <taxon>Nostocales</taxon>
        <taxon>Nostocaceae</taxon>
        <taxon>Nostoc</taxon>
    </lineage>
</organism>
<dbReference type="GO" id="GO:1902201">
    <property type="term" value="P:negative regulation of bacterial-type flagellum-dependent cell motility"/>
    <property type="evidence" value="ECO:0007669"/>
    <property type="project" value="TreeGrafter"/>
</dbReference>
<reference evidence="3" key="1">
    <citation type="submission" date="2016-04" db="EMBL/GenBank/DDBJ databases">
        <authorList>
            <person name="Tabuchi Yagui T.R."/>
        </authorList>
    </citation>
    <scope>NUCLEOTIDE SEQUENCE [LARGE SCALE GENOMIC DNA]</scope>
    <source>
        <strain evidence="3">NIES-26</strain>
    </source>
</reference>
<feature type="coiled-coil region" evidence="1">
    <location>
        <begin position="181"/>
        <end position="215"/>
    </location>
</feature>
<evidence type="ECO:0000256" key="1">
    <source>
        <dbReference type="SAM" id="Coils"/>
    </source>
</evidence>
<dbReference type="InterPro" id="IPR000160">
    <property type="entry name" value="GGDEF_dom"/>
</dbReference>
<name>A0A367QXW5_9NOSO</name>
<keyword evidence="1" id="KW-0175">Coiled coil</keyword>
<dbReference type="GO" id="GO:0052621">
    <property type="term" value="F:diguanylate cyclase activity"/>
    <property type="evidence" value="ECO:0007669"/>
    <property type="project" value="TreeGrafter"/>
</dbReference>
<sequence>MNFQSSASPGIISDSNDVKAEIPYVQAIEHLIEVVQALSLARTLEQIMAIVRKSARKLTGADGASFVLRDGDQCYYADEDAIAPLWKGQRFPMSICISGYTMQNCQPVVISDIYRDERIPFAAYQPTFVKSLAMVPIRMCNPIGAIGTYWATLYQPTVEEVKLLQALADTTAVAIENVQIYSELEQRVRERTSALEKEMEERQKVEAEVRRLSLTDELTGLYNRRGFFLLAEQQLKLTHRRQTSCCLLFVDVDGLKQINDTFGHEVGDRVISDTAELLRQTCRDSDIVARWGGDEFVVFIPECSDRTNAISDRLQANVNSFNQNRGRSYHLSMSVGFQQCLINKDVSLEKLVLQTDELMYQQKRAKRSSRIN</sequence>
<dbReference type="SMART" id="SM00065">
    <property type="entry name" value="GAF"/>
    <property type="match status" value="1"/>
</dbReference>
<dbReference type="Pfam" id="PF13185">
    <property type="entry name" value="GAF_2"/>
    <property type="match status" value="1"/>
</dbReference>
<dbReference type="PANTHER" id="PTHR45138:SF9">
    <property type="entry name" value="DIGUANYLATE CYCLASE DGCM-RELATED"/>
    <property type="match status" value="1"/>
</dbReference>
<dbReference type="PANTHER" id="PTHR45138">
    <property type="entry name" value="REGULATORY COMPONENTS OF SENSORY TRANSDUCTION SYSTEM"/>
    <property type="match status" value="1"/>
</dbReference>
<dbReference type="NCBIfam" id="TIGR00254">
    <property type="entry name" value="GGDEF"/>
    <property type="match status" value="1"/>
</dbReference>
<dbReference type="Proteomes" id="UP000252107">
    <property type="component" value="Unassembled WGS sequence"/>
</dbReference>
<dbReference type="InterPro" id="IPR050469">
    <property type="entry name" value="Diguanylate_Cyclase"/>
</dbReference>
<dbReference type="Gene3D" id="3.30.450.40">
    <property type="match status" value="1"/>
</dbReference>
<evidence type="ECO:0000259" key="2">
    <source>
        <dbReference type="PROSITE" id="PS50887"/>
    </source>
</evidence>
<dbReference type="EMBL" id="LXQD01000295">
    <property type="protein sequence ID" value="RCJ29048.1"/>
    <property type="molecule type" value="Genomic_DNA"/>
</dbReference>
<dbReference type="SUPFAM" id="SSF55073">
    <property type="entry name" value="Nucleotide cyclase"/>
    <property type="match status" value="1"/>
</dbReference>
<dbReference type="InterPro" id="IPR043128">
    <property type="entry name" value="Rev_trsase/Diguanyl_cyclase"/>
</dbReference>
<dbReference type="AlphaFoldDB" id="A0A367QXW5"/>
<dbReference type="SUPFAM" id="SSF55781">
    <property type="entry name" value="GAF domain-like"/>
    <property type="match status" value="1"/>
</dbReference>
<evidence type="ECO:0000313" key="4">
    <source>
        <dbReference type="Proteomes" id="UP000252107"/>
    </source>
</evidence>
<gene>
    <name evidence="3" type="ORF">A6770_01255</name>
</gene>
<feature type="domain" description="GGDEF" evidence="2">
    <location>
        <begin position="243"/>
        <end position="372"/>
    </location>
</feature>
<dbReference type="CDD" id="cd01949">
    <property type="entry name" value="GGDEF"/>
    <property type="match status" value="1"/>
</dbReference>
<dbReference type="GO" id="GO:0005886">
    <property type="term" value="C:plasma membrane"/>
    <property type="evidence" value="ECO:0007669"/>
    <property type="project" value="TreeGrafter"/>
</dbReference>
<dbReference type="PROSITE" id="PS50887">
    <property type="entry name" value="GGDEF"/>
    <property type="match status" value="1"/>
</dbReference>
<dbReference type="GO" id="GO:0043709">
    <property type="term" value="P:cell adhesion involved in single-species biofilm formation"/>
    <property type="evidence" value="ECO:0007669"/>
    <property type="project" value="TreeGrafter"/>
</dbReference>
<protein>
    <submittedName>
        <fullName evidence="3">Diguanylate cyclase</fullName>
    </submittedName>
</protein>
<dbReference type="InterPro" id="IPR029016">
    <property type="entry name" value="GAF-like_dom_sf"/>
</dbReference>
<dbReference type="FunFam" id="3.30.70.270:FF:000001">
    <property type="entry name" value="Diguanylate cyclase domain protein"/>
    <property type="match status" value="1"/>
</dbReference>